<evidence type="ECO:0000256" key="3">
    <source>
        <dbReference type="ARBA" id="ARBA00022723"/>
    </source>
</evidence>
<evidence type="ECO:0000256" key="1">
    <source>
        <dbReference type="ARBA" id="ARBA00022649"/>
    </source>
</evidence>
<dbReference type="SUPFAM" id="SSF88723">
    <property type="entry name" value="PIN domain-like"/>
    <property type="match status" value="1"/>
</dbReference>
<dbReference type="HAMAP" id="MF_00265">
    <property type="entry name" value="VapC_Nob1"/>
    <property type="match status" value="1"/>
</dbReference>
<dbReference type="AlphaFoldDB" id="A0A1L3SW85"/>
<accession>A0A1L3SW85</accession>
<dbReference type="InterPro" id="IPR022907">
    <property type="entry name" value="VapC_family"/>
</dbReference>
<dbReference type="KEGG" id="meso:BSQ44_21605"/>
<evidence type="ECO:0000256" key="4">
    <source>
        <dbReference type="ARBA" id="ARBA00022801"/>
    </source>
</evidence>
<keyword evidence="5" id="KW-0460">Magnesium</keyword>
<comment type="similarity">
    <text evidence="5">Belongs to the PINc/VapC protein family.</text>
</comment>
<comment type="cofactor">
    <cofactor evidence="5">
        <name>Mg(2+)</name>
        <dbReference type="ChEBI" id="CHEBI:18420"/>
    </cofactor>
</comment>
<keyword evidence="1 5" id="KW-1277">Toxin-antitoxin system</keyword>
<dbReference type="GO" id="GO:0016787">
    <property type="term" value="F:hydrolase activity"/>
    <property type="evidence" value="ECO:0007669"/>
    <property type="project" value="UniProtKB-KW"/>
</dbReference>
<keyword evidence="3 5" id="KW-0479">Metal-binding</keyword>
<dbReference type="Proteomes" id="UP000182840">
    <property type="component" value="Chromosome"/>
</dbReference>
<sequence>MELVADTSAFVAIYRNEEAAGPCAQALARATRIFIPASCRVEAALLRRPGNDFFEWFRRFTSIPAYGSADLTEGVIDAATTAARFYGKGSGHPARLNFGDCLVYAVAKQRDLPLLFVGDDFVHTDITPALSLET</sequence>
<evidence type="ECO:0000256" key="5">
    <source>
        <dbReference type="HAMAP-Rule" id="MF_00265"/>
    </source>
</evidence>
<keyword evidence="5" id="KW-0800">Toxin</keyword>
<feature type="binding site" evidence="5">
    <location>
        <position position="6"/>
    </location>
    <ligand>
        <name>Mg(2+)</name>
        <dbReference type="ChEBI" id="CHEBI:18420"/>
    </ligand>
</feature>
<dbReference type="InterPro" id="IPR029060">
    <property type="entry name" value="PIN-like_dom_sf"/>
</dbReference>
<proteinExistence type="inferred from homology"/>
<comment type="function">
    <text evidence="5">Toxic component of a toxin-antitoxin (TA) system. An RNase.</text>
</comment>
<dbReference type="GO" id="GO:0000287">
    <property type="term" value="F:magnesium ion binding"/>
    <property type="evidence" value="ECO:0007669"/>
    <property type="project" value="UniProtKB-UniRule"/>
</dbReference>
<dbReference type="OrthoDB" id="32625at2"/>
<dbReference type="Gene3D" id="3.40.50.1010">
    <property type="entry name" value="5'-nuclease"/>
    <property type="match status" value="1"/>
</dbReference>
<name>A0A1L3SW85_9HYPH</name>
<reference evidence="8" key="1">
    <citation type="submission" date="2016-11" db="EMBL/GenBank/DDBJ databases">
        <title>Mesorhizobium oceanicum sp. nov., isolated from deep seawater in South China Sea.</title>
        <authorList>
            <person name="Fu G.-Y."/>
        </authorList>
    </citation>
    <scope>NUCLEOTIDE SEQUENCE [LARGE SCALE GENOMIC DNA]</scope>
    <source>
        <strain evidence="8">B7</strain>
    </source>
</reference>
<keyword evidence="4 5" id="KW-0378">Hydrolase</keyword>
<dbReference type="GO" id="GO:0004540">
    <property type="term" value="F:RNA nuclease activity"/>
    <property type="evidence" value="ECO:0007669"/>
    <property type="project" value="InterPro"/>
</dbReference>
<protein>
    <recommendedName>
        <fullName evidence="5">Ribonuclease VapC</fullName>
        <shortName evidence="5">RNase VapC</shortName>
        <ecNumber evidence="5">3.1.-.-</ecNumber>
    </recommendedName>
    <alternativeName>
        <fullName evidence="5">Toxin VapC</fullName>
    </alternativeName>
</protein>
<keyword evidence="8" id="KW-1185">Reference proteome</keyword>
<dbReference type="InterPro" id="IPR002716">
    <property type="entry name" value="PIN_dom"/>
</dbReference>
<evidence type="ECO:0000259" key="6">
    <source>
        <dbReference type="Pfam" id="PF01850"/>
    </source>
</evidence>
<evidence type="ECO:0000313" key="8">
    <source>
        <dbReference type="Proteomes" id="UP000182840"/>
    </source>
</evidence>
<organism evidence="7 8">
    <name type="scientific">Aquibium oceanicum</name>
    <dbReference type="NCBI Taxonomy" id="1670800"/>
    <lineage>
        <taxon>Bacteria</taxon>
        <taxon>Pseudomonadati</taxon>
        <taxon>Pseudomonadota</taxon>
        <taxon>Alphaproteobacteria</taxon>
        <taxon>Hyphomicrobiales</taxon>
        <taxon>Phyllobacteriaceae</taxon>
        <taxon>Aquibium</taxon>
    </lineage>
</organism>
<dbReference type="RefSeq" id="WP_072607151.1">
    <property type="nucleotide sequence ID" value="NZ_JBHRXM010000014.1"/>
</dbReference>
<evidence type="ECO:0000256" key="2">
    <source>
        <dbReference type="ARBA" id="ARBA00022722"/>
    </source>
</evidence>
<dbReference type="STRING" id="1670800.BSQ44_21605"/>
<dbReference type="EC" id="3.1.-.-" evidence="5"/>
<dbReference type="GO" id="GO:0090729">
    <property type="term" value="F:toxin activity"/>
    <property type="evidence" value="ECO:0007669"/>
    <property type="project" value="UniProtKB-KW"/>
</dbReference>
<dbReference type="Pfam" id="PF01850">
    <property type="entry name" value="PIN"/>
    <property type="match status" value="1"/>
</dbReference>
<dbReference type="EMBL" id="CP018171">
    <property type="protein sequence ID" value="APH73687.1"/>
    <property type="molecule type" value="Genomic_DNA"/>
</dbReference>
<feature type="domain" description="PIN" evidence="6">
    <location>
        <begin position="4"/>
        <end position="125"/>
    </location>
</feature>
<feature type="binding site" evidence="5">
    <location>
        <position position="100"/>
    </location>
    <ligand>
        <name>Mg(2+)</name>
        <dbReference type="ChEBI" id="CHEBI:18420"/>
    </ligand>
</feature>
<dbReference type="CDD" id="cd09871">
    <property type="entry name" value="PIN_MtVapC28-VapC30-like"/>
    <property type="match status" value="1"/>
</dbReference>
<keyword evidence="2 5" id="KW-0540">Nuclease</keyword>
<evidence type="ECO:0000313" key="7">
    <source>
        <dbReference type="EMBL" id="APH73687.1"/>
    </source>
</evidence>
<gene>
    <name evidence="5" type="primary">vapC</name>
    <name evidence="7" type="ORF">BSQ44_21605</name>
</gene>